<reference evidence="3" key="1">
    <citation type="submission" date="2016-10" db="EMBL/GenBank/DDBJ databases">
        <authorList>
            <person name="Varghese N."/>
            <person name="Submissions S."/>
        </authorList>
    </citation>
    <scope>NUCLEOTIDE SEQUENCE [LARGE SCALE GENOMIC DNA]</scope>
    <source>
        <strain evidence="3">CCM 7469</strain>
    </source>
</reference>
<dbReference type="RefSeq" id="WP_139199105.1">
    <property type="nucleotide sequence ID" value="NZ_FNDS01000011.1"/>
</dbReference>
<dbReference type="OrthoDB" id="8438822at2"/>
<feature type="transmembrane region" description="Helical" evidence="1">
    <location>
        <begin position="357"/>
        <end position="377"/>
    </location>
</feature>
<keyword evidence="3" id="KW-1185">Reference proteome</keyword>
<dbReference type="STRING" id="428992.SAMN05216272_11185"/>
<evidence type="ECO:0000313" key="3">
    <source>
        <dbReference type="Proteomes" id="UP000199636"/>
    </source>
</evidence>
<keyword evidence="1" id="KW-0472">Membrane</keyword>
<dbReference type="EMBL" id="FNDS01000011">
    <property type="protein sequence ID" value="SDI53596.1"/>
    <property type="molecule type" value="Genomic_DNA"/>
</dbReference>
<sequence>MQPLAERNALRAVPGETSLAELALMLLRFYRRFGRLLLLPALLASLGAAWWTAQHPVYRASAVMDVPGLSLEEWRQVLPLLWDPRWVAASMPDDSPAAAAFQRQALNPAFWDERVQFRTALRRDDLRNTPNADVRNTRTLGLEMSLPVVDERQAQRRFDSLAGHIRQALLWNELSGFVRERQAELASSRPALQVKIIKARFGIEQNRQRMASMQALLQRYPELRSMNASSVTTVQEGGASYLAPMTQIVALEAANANAEAEERQDRRELERLDWYAKLLGEVDAVIRDSTSGTQLADYLRKQQSSVLGGVQEIPDVARQVADEINQKLEGASFRERTSLFKSSVAIGQRPIAARNPLLVGLGVFALVLGGLSLLLAGKLALRRSDARLPAPLFPWLPAPLRRWLLTADAR</sequence>
<proteinExistence type="predicted"/>
<dbReference type="AlphaFoldDB" id="A0A1G8LD97"/>
<accession>A0A1G8LD97</accession>
<evidence type="ECO:0008006" key="4">
    <source>
        <dbReference type="Google" id="ProtNLM"/>
    </source>
</evidence>
<protein>
    <recommendedName>
        <fullName evidence="4">Chain length determinant protein</fullName>
    </recommendedName>
</protein>
<name>A0A1G8LD97_9PSED</name>
<keyword evidence="1" id="KW-0812">Transmembrane</keyword>
<organism evidence="2 3">
    <name type="scientific">Pseudomonas panipatensis</name>
    <dbReference type="NCBI Taxonomy" id="428992"/>
    <lineage>
        <taxon>Bacteria</taxon>
        <taxon>Pseudomonadati</taxon>
        <taxon>Pseudomonadota</taxon>
        <taxon>Gammaproteobacteria</taxon>
        <taxon>Pseudomonadales</taxon>
        <taxon>Pseudomonadaceae</taxon>
        <taxon>Pseudomonas</taxon>
    </lineage>
</organism>
<feature type="transmembrane region" description="Helical" evidence="1">
    <location>
        <begin position="33"/>
        <end position="53"/>
    </location>
</feature>
<keyword evidence="1" id="KW-1133">Transmembrane helix</keyword>
<gene>
    <name evidence="2" type="ORF">SAMN05216272_11185</name>
</gene>
<evidence type="ECO:0000313" key="2">
    <source>
        <dbReference type="EMBL" id="SDI53596.1"/>
    </source>
</evidence>
<evidence type="ECO:0000256" key="1">
    <source>
        <dbReference type="SAM" id="Phobius"/>
    </source>
</evidence>
<dbReference type="Proteomes" id="UP000199636">
    <property type="component" value="Unassembled WGS sequence"/>
</dbReference>